<evidence type="ECO:0000313" key="2">
    <source>
        <dbReference type="Proteomes" id="UP000051160"/>
    </source>
</evidence>
<protein>
    <submittedName>
        <fullName evidence="1">Uncharacterized protein</fullName>
    </submittedName>
</protein>
<proteinExistence type="predicted"/>
<dbReference type="Pfam" id="PF05256">
    <property type="entry name" value="UPF0223"/>
    <property type="match status" value="1"/>
</dbReference>
<gene>
    <name evidence="1" type="ORF">FD04_GL001233</name>
</gene>
<name>A0A0R1LR94_9LACO</name>
<keyword evidence="2" id="KW-1185">Reference proteome</keyword>
<dbReference type="AlphaFoldDB" id="A0A0R1LR94"/>
<dbReference type="STRING" id="1423776.FD04_GL001233"/>
<comment type="caution">
    <text evidence="1">The sequence shown here is derived from an EMBL/GenBank/DDBJ whole genome shotgun (WGS) entry which is preliminary data.</text>
</comment>
<dbReference type="InterPro" id="IPR023324">
    <property type="entry name" value="BH2638-like_sf"/>
</dbReference>
<organism evidence="1 2">
    <name type="scientific">Secundilactobacillus odoratitofui DSM 19909 = JCM 15043</name>
    <dbReference type="NCBI Taxonomy" id="1423776"/>
    <lineage>
        <taxon>Bacteria</taxon>
        <taxon>Bacillati</taxon>
        <taxon>Bacillota</taxon>
        <taxon>Bacilli</taxon>
        <taxon>Lactobacillales</taxon>
        <taxon>Lactobacillaceae</taxon>
        <taxon>Secundilactobacillus</taxon>
    </lineage>
</organism>
<dbReference type="PATRIC" id="fig|1423776.4.peg.1246"/>
<dbReference type="PIRSF" id="PIRSF037260">
    <property type="entry name" value="UPF0223"/>
    <property type="match status" value="1"/>
</dbReference>
<dbReference type="SUPFAM" id="SSF158504">
    <property type="entry name" value="BH2638-like"/>
    <property type="match status" value="1"/>
</dbReference>
<dbReference type="EMBL" id="AZEE01000028">
    <property type="protein sequence ID" value="KRK98253.1"/>
    <property type="molecule type" value="Genomic_DNA"/>
</dbReference>
<sequence length="88" mass="10095">MATDWSTDEIITVTAFYRQIEDAYELQQGVKVTELMAAYRQFKTIVTSKSQEKQLGKQFEALTGYSLYQTLKTARDTSKNSIKMTLGR</sequence>
<accession>A0A0R1LR94</accession>
<reference evidence="1 2" key="1">
    <citation type="journal article" date="2015" name="Genome Announc.">
        <title>Expanding the biotechnology potential of lactobacilli through comparative genomics of 213 strains and associated genera.</title>
        <authorList>
            <person name="Sun Z."/>
            <person name="Harris H.M."/>
            <person name="McCann A."/>
            <person name="Guo C."/>
            <person name="Argimon S."/>
            <person name="Zhang W."/>
            <person name="Yang X."/>
            <person name="Jeffery I.B."/>
            <person name="Cooney J.C."/>
            <person name="Kagawa T.F."/>
            <person name="Liu W."/>
            <person name="Song Y."/>
            <person name="Salvetti E."/>
            <person name="Wrobel A."/>
            <person name="Rasinkangas P."/>
            <person name="Parkhill J."/>
            <person name="Rea M.C."/>
            <person name="O'Sullivan O."/>
            <person name="Ritari J."/>
            <person name="Douillard F.P."/>
            <person name="Paul Ross R."/>
            <person name="Yang R."/>
            <person name="Briner A.E."/>
            <person name="Felis G.E."/>
            <person name="de Vos W.M."/>
            <person name="Barrangou R."/>
            <person name="Klaenhammer T.R."/>
            <person name="Caufield P.W."/>
            <person name="Cui Y."/>
            <person name="Zhang H."/>
            <person name="O'Toole P.W."/>
        </authorList>
    </citation>
    <scope>NUCLEOTIDE SEQUENCE [LARGE SCALE GENOMIC DNA]</scope>
    <source>
        <strain evidence="1 2">DSM 19909</strain>
    </source>
</reference>
<evidence type="ECO:0000313" key="1">
    <source>
        <dbReference type="EMBL" id="KRK98253.1"/>
    </source>
</evidence>
<dbReference type="Proteomes" id="UP000051160">
    <property type="component" value="Unassembled WGS sequence"/>
</dbReference>
<dbReference type="NCBIfam" id="NF003353">
    <property type="entry name" value="PRK04387.1"/>
    <property type="match status" value="1"/>
</dbReference>
<dbReference type="Gene3D" id="1.10.220.80">
    <property type="entry name" value="BH2638-like"/>
    <property type="match status" value="1"/>
</dbReference>
<dbReference type="InterPro" id="IPR007920">
    <property type="entry name" value="UPF0223"/>
</dbReference>